<dbReference type="InterPro" id="IPR003162">
    <property type="entry name" value="TFIID-31"/>
</dbReference>
<dbReference type="Proteomes" id="UP000054408">
    <property type="component" value="Unassembled WGS sequence"/>
</dbReference>
<keyword evidence="5" id="KW-0539">Nucleus</keyword>
<dbReference type="AlphaFoldDB" id="A0A0L0DY74"/>
<evidence type="ECO:0000256" key="1">
    <source>
        <dbReference type="ARBA" id="ARBA00004123"/>
    </source>
</evidence>
<reference evidence="7 8" key="1">
    <citation type="submission" date="2010-05" db="EMBL/GenBank/DDBJ databases">
        <title>The Genome Sequence of Thecamonas trahens ATCC 50062.</title>
        <authorList>
            <consortium name="The Broad Institute Genome Sequencing Platform"/>
            <person name="Russ C."/>
            <person name="Cuomo C."/>
            <person name="Shea T."/>
            <person name="Young S.K."/>
            <person name="Zeng Q."/>
            <person name="Koehrsen M."/>
            <person name="Haas B."/>
            <person name="Borodovsky M."/>
            <person name="Guigo R."/>
            <person name="Alvarado L."/>
            <person name="Berlin A."/>
            <person name="Bochicchio J."/>
            <person name="Borenstein D."/>
            <person name="Chapman S."/>
            <person name="Chen Z."/>
            <person name="Freedman E."/>
            <person name="Gellesch M."/>
            <person name="Goldberg J."/>
            <person name="Griggs A."/>
            <person name="Gujja S."/>
            <person name="Heilman E."/>
            <person name="Heiman D."/>
            <person name="Hepburn T."/>
            <person name="Howarth C."/>
            <person name="Jen D."/>
            <person name="Larson L."/>
            <person name="Mehta T."/>
            <person name="Park D."/>
            <person name="Pearson M."/>
            <person name="Roberts A."/>
            <person name="Saif S."/>
            <person name="Shenoy N."/>
            <person name="Sisk P."/>
            <person name="Stolte C."/>
            <person name="Sykes S."/>
            <person name="Thomson T."/>
            <person name="Walk T."/>
            <person name="White J."/>
            <person name="Yandava C."/>
            <person name="Burger G."/>
            <person name="Gray M.W."/>
            <person name="Holland P.W.H."/>
            <person name="King N."/>
            <person name="Lang F.B.F."/>
            <person name="Roger A.J."/>
            <person name="Ruiz-Trillo I."/>
            <person name="Lander E."/>
            <person name="Nusbaum C."/>
        </authorList>
    </citation>
    <scope>NUCLEOTIDE SEQUENCE [LARGE SCALE GENOMIC DNA]</scope>
    <source>
        <strain evidence="7 8">ATCC 50062</strain>
    </source>
</reference>
<dbReference type="InterPro" id="IPR009072">
    <property type="entry name" value="Histone-fold"/>
</dbReference>
<protein>
    <recommendedName>
        <fullName evidence="9">Transcription initiation factor TFIID subunit 9</fullName>
    </recommendedName>
</protein>
<evidence type="ECO:0000256" key="4">
    <source>
        <dbReference type="ARBA" id="ARBA00023163"/>
    </source>
</evidence>
<sequence>YVGQVLADARVYSTYASKPAVDLADARLAIQSRANEAFSQVPPRDFLLSLAAKKNAVPLPVVPSEYGVRLPPARNTLTAANYQAPGRVVGRNARDTLAATVTADDDEEVKSKSRKRKTMDDDPYQPHAGVTEDDDGGAKAMDM</sequence>
<dbReference type="CDD" id="cd07979">
    <property type="entry name" value="HFD_TAF9"/>
    <property type="match status" value="1"/>
</dbReference>
<dbReference type="PANTHER" id="PTHR48068:SF4">
    <property type="entry name" value="TATA-BOX BINDING PROTEIN ASSOCIATED FACTOR 9"/>
    <property type="match status" value="1"/>
</dbReference>
<dbReference type="PANTHER" id="PTHR48068">
    <property type="entry name" value="TAF9 RNA POLYMERASE II, TATA BOX-BINDING PROTEIN (TBP)-ASSOCIATED FACTOR"/>
    <property type="match status" value="1"/>
</dbReference>
<dbReference type="GeneID" id="25569461"/>
<dbReference type="GO" id="GO:0000124">
    <property type="term" value="C:SAGA complex"/>
    <property type="evidence" value="ECO:0007669"/>
    <property type="project" value="TreeGrafter"/>
</dbReference>
<dbReference type="GO" id="GO:0003713">
    <property type="term" value="F:transcription coactivator activity"/>
    <property type="evidence" value="ECO:0007669"/>
    <property type="project" value="TreeGrafter"/>
</dbReference>
<keyword evidence="8" id="KW-1185">Reference proteome</keyword>
<dbReference type="Gene3D" id="1.10.20.10">
    <property type="entry name" value="Histone, subunit A"/>
    <property type="match status" value="1"/>
</dbReference>
<dbReference type="GO" id="GO:0016251">
    <property type="term" value="F:RNA polymerase II general transcription initiation factor activity"/>
    <property type="evidence" value="ECO:0007669"/>
    <property type="project" value="TreeGrafter"/>
</dbReference>
<dbReference type="GO" id="GO:0005669">
    <property type="term" value="C:transcription factor TFIID complex"/>
    <property type="evidence" value="ECO:0007669"/>
    <property type="project" value="TreeGrafter"/>
</dbReference>
<dbReference type="RefSeq" id="XP_013752614.1">
    <property type="nucleotide sequence ID" value="XM_013897160.1"/>
</dbReference>
<gene>
    <name evidence="7" type="ORF">AMSG_11529</name>
</gene>
<dbReference type="eggNOG" id="KOG3334">
    <property type="taxonomic scope" value="Eukaryota"/>
</dbReference>
<dbReference type="Pfam" id="PF02291">
    <property type="entry name" value="TFIID-31kDa"/>
    <property type="match status" value="1"/>
</dbReference>
<dbReference type="EMBL" id="GL349530">
    <property type="protein sequence ID" value="KNC56508.1"/>
    <property type="molecule type" value="Genomic_DNA"/>
</dbReference>
<dbReference type="GO" id="GO:0051123">
    <property type="term" value="P:RNA polymerase II preinitiation complex assembly"/>
    <property type="evidence" value="ECO:0007669"/>
    <property type="project" value="TreeGrafter"/>
</dbReference>
<comment type="subcellular location">
    <subcellularLocation>
        <location evidence="1">Nucleus</location>
    </subcellularLocation>
</comment>
<dbReference type="STRING" id="461836.A0A0L0DY74"/>
<evidence type="ECO:0000256" key="5">
    <source>
        <dbReference type="ARBA" id="ARBA00023242"/>
    </source>
</evidence>
<feature type="non-terminal residue" evidence="7">
    <location>
        <position position="1"/>
    </location>
</feature>
<comment type="similarity">
    <text evidence="2">Belongs to the TAF9 family.</text>
</comment>
<organism evidence="7 8">
    <name type="scientific">Thecamonas trahens ATCC 50062</name>
    <dbReference type="NCBI Taxonomy" id="461836"/>
    <lineage>
        <taxon>Eukaryota</taxon>
        <taxon>Apusozoa</taxon>
        <taxon>Apusomonadida</taxon>
        <taxon>Apusomonadidae</taxon>
        <taxon>Thecamonas</taxon>
    </lineage>
</organism>
<evidence type="ECO:0008006" key="9">
    <source>
        <dbReference type="Google" id="ProtNLM"/>
    </source>
</evidence>
<evidence type="ECO:0000256" key="6">
    <source>
        <dbReference type="SAM" id="MobiDB-lite"/>
    </source>
</evidence>
<evidence type="ECO:0000256" key="2">
    <source>
        <dbReference type="ARBA" id="ARBA00007646"/>
    </source>
</evidence>
<feature type="region of interest" description="Disordered" evidence="6">
    <location>
        <begin position="99"/>
        <end position="143"/>
    </location>
</feature>
<name>A0A0L0DY74_THETB</name>
<dbReference type="OrthoDB" id="341924at2759"/>
<dbReference type="InterPro" id="IPR051431">
    <property type="entry name" value="TFIID_subunit_9"/>
</dbReference>
<evidence type="ECO:0000256" key="3">
    <source>
        <dbReference type="ARBA" id="ARBA00023015"/>
    </source>
</evidence>
<dbReference type="GO" id="GO:0046982">
    <property type="term" value="F:protein heterodimerization activity"/>
    <property type="evidence" value="ECO:0007669"/>
    <property type="project" value="InterPro"/>
</dbReference>
<evidence type="ECO:0000313" key="7">
    <source>
        <dbReference type="EMBL" id="KNC56508.1"/>
    </source>
</evidence>
<keyword evidence="3" id="KW-0805">Transcription regulation</keyword>
<keyword evidence="4" id="KW-0804">Transcription</keyword>
<proteinExistence type="inferred from homology"/>
<accession>A0A0L0DY74</accession>
<evidence type="ECO:0000313" key="8">
    <source>
        <dbReference type="Proteomes" id="UP000054408"/>
    </source>
</evidence>